<gene>
    <name evidence="2" type="ORF">E3W66_09550</name>
</gene>
<evidence type="ECO:0000313" key="3">
    <source>
        <dbReference type="Proteomes" id="UP000298133"/>
    </source>
</evidence>
<dbReference type="OrthoDB" id="9801954at2"/>
<sequence>MREPVKVSVIMAAYNAGEYIKAAIDSLLEQSFENFECLVVDDGSSDDTSEQLSEFSDRRIKTVRLPINCGIATARNIAMKLAEGKYWAVMDADDIALPERLQKQVDYLEGHPEVHFLGARAQRIANSLEKKLNITAHPILDADIKAQMILVNGSAMLDPTTMARADFLRRYDLLYPHMQRGLEQALWLASVRRGANFANLDEVLLVKRRHRGNVTNDRDHSMSVVKLQHELKRFEVRQQALAMYYPHLCWRDVTLLAKLLSKRVLEESQMAQVEVVVQRAQQLKRSIFGESKPRTTALLDWALARQRSH</sequence>
<dbReference type="InterPro" id="IPR050834">
    <property type="entry name" value="Glycosyltransf_2"/>
</dbReference>
<dbReference type="PANTHER" id="PTHR43685">
    <property type="entry name" value="GLYCOSYLTRANSFERASE"/>
    <property type="match status" value="1"/>
</dbReference>
<dbReference type="Proteomes" id="UP000298133">
    <property type="component" value="Unassembled WGS sequence"/>
</dbReference>
<dbReference type="GO" id="GO:0016740">
    <property type="term" value="F:transferase activity"/>
    <property type="evidence" value="ECO:0007669"/>
    <property type="project" value="UniProtKB-KW"/>
</dbReference>
<organism evidence="2 3">
    <name type="scientific">Gammaproteobacteria bacterium LSUCC0057</name>
    <dbReference type="NCBI Taxonomy" id="2559237"/>
    <lineage>
        <taxon>Bacteria</taxon>
        <taxon>Pseudomonadati</taxon>
        <taxon>Pseudomonadota</taxon>
        <taxon>Gammaproteobacteria</taxon>
        <taxon>Cellvibrionales</taxon>
        <taxon>Porticoccaceae</taxon>
        <taxon>SAR92 clade</taxon>
    </lineage>
</organism>
<evidence type="ECO:0000259" key="1">
    <source>
        <dbReference type="Pfam" id="PF00535"/>
    </source>
</evidence>
<accession>A0A4Y8UHG7</accession>
<dbReference type="InterPro" id="IPR001173">
    <property type="entry name" value="Glyco_trans_2-like"/>
</dbReference>
<evidence type="ECO:0000313" key="2">
    <source>
        <dbReference type="EMBL" id="TFH67254.1"/>
    </source>
</evidence>
<name>A0A4Y8UHG7_9GAMM</name>
<reference evidence="2 3" key="1">
    <citation type="submission" date="2019-03" db="EMBL/GenBank/DDBJ databases">
        <title>Draft genome of Gammaproteobacteria bacterium LSUCC0057, a member of the SAR92 clade.</title>
        <authorList>
            <person name="Lanclos V.C."/>
            <person name="Doiron C."/>
            <person name="Henson M.W."/>
            <person name="Thrash J.C."/>
        </authorList>
    </citation>
    <scope>NUCLEOTIDE SEQUENCE [LARGE SCALE GENOMIC DNA]</scope>
    <source>
        <strain evidence="2 3">LSUCC0057</strain>
    </source>
</reference>
<keyword evidence="3" id="KW-1185">Reference proteome</keyword>
<dbReference type="SUPFAM" id="SSF53448">
    <property type="entry name" value="Nucleotide-diphospho-sugar transferases"/>
    <property type="match status" value="1"/>
</dbReference>
<comment type="caution">
    <text evidence="2">The sequence shown here is derived from an EMBL/GenBank/DDBJ whole genome shotgun (WGS) entry which is preliminary data.</text>
</comment>
<protein>
    <submittedName>
        <fullName evidence="2">Glycosyltransferase family 2 protein</fullName>
    </submittedName>
</protein>
<dbReference type="CDD" id="cd00761">
    <property type="entry name" value="Glyco_tranf_GTA_type"/>
    <property type="match status" value="1"/>
</dbReference>
<keyword evidence="2" id="KW-0808">Transferase</keyword>
<dbReference type="Gene3D" id="3.90.550.10">
    <property type="entry name" value="Spore Coat Polysaccharide Biosynthesis Protein SpsA, Chain A"/>
    <property type="match status" value="1"/>
</dbReference>
<dbReference type="AlphaFoldDB" id="A0A4Y8UHG7"/>
<dbReference type="EMBL" id="SPIA01000004">
    <property type="protein sequence ID" value="TFH67254.1"/>
    <property type="molecule type" value="Genomic_DNA"/>
</dbReference>
<dbReference type="Pfam" id="PF00535">
    <property type="entry name" value="Glycos_transf_2"/>
    <property type="match status" value="1"/>
</dbReference>
<feature type="domain" description="Glycosyltransferase 2-like" evidence="1">
    <location>
        <begin position="8"/>
        <end position="136"/>
    </location>
</feature>
<proteinExistence type="predicted"/>
<dbReference type="InterPro" id="IPR029044">
    <property type="entry name" value="Nucleotide-diphossugar_trans"/>
</dbReference>
<dbReference type="PANTHER" id="PTHR43685:SF2">
    <property type="entry name" value="GLYCOSYLTRANSFERASE 2-LIKE DOMAIN-CONTAINING PROTEIN"/>
    <property type="match status" value="1"/>
</dbReference>